<gene>
    <name evidence="1" type="ORF">EJ419_02125</name>
</gene>
<dbReference type="EMBL" id="RXLP01000008">
    <property type="protein sequence ID" value="TCD54653.1"/>
    <property type="molecule type" value="Genomic_DNA"/>
</dbReference>
<sequence length="200" mass="22854">MKSVQYTLMIPPQWNEFSLTEKNISKVARKSTDNIIKAIPSLERKRAQLRNFWQEQLSHAKSVGINHVASYFEQAEDNAIILLMQVQIMPLPVVDPDDTVLDTLYDAYSRPDENSLRLPDIAIINHPNVGKGIRSISYQFLDEERTISDLEMVVMRSVFPLNTCVFAVNFMTPNVGEITPLMELFELIVSTLHVSEETED</sequence>
<organism evidence="1 2">
    <name type="scientific">Alloscardovia theropitheci</name>
    <dbReference type="NCBI Taxonomy" id="2496842"/>
    <lineage>
        <taxon>Bacteria</taxon>
        <taxon>Bacillati</taxon>
        <taxon>Actinomycetota</taxon>
        <taxon>Actinomycetes</taxon>
        <taxon>Bifidobacteriales</taxon>
        <taxon>Bifidobacteriaceae</taxon>
        <taxon>Alloscardovia</taxon>
    </lineage>
</organism>
<dbReference type="OrthoDB" id="3522185at2"/>
<name>A0A4R0QQQ3_9BIFI</name>
<keyword evidence="2" id="KW-1185">Reference proteome</keyword>
<dbReference type="AlphaFoldDB" id="A0A4R0QQQ3"/>
<dbReference type="RefSeq" id="WP_131283280.1">
    <property type="nucleotide sequence ID" value="NZ_RXLP01000008.1"/>
</dbReference>
<reference evidence="1 2" key="1">
    <citation type="submission" date="2018-12" db="EMBL/GenBank/DDBJ databases">
        <title>Alloscrdovia theropitheci sp. nov: a novel taxon from the feces of the bleeding-herat monkey (Theropithecus geleda).</title>
        <authorList>
            <person name="Modesto M."/>
        </authorList>
    </citation>
    <scope>NUCLEOTIDE SEQUENCE [LARGE SCALE GENOMIC DNA]</scope>
    <source>
        <strain evidence="1 2">GLDI4/2</strain>
    </source>
</reference>
<dbReference type="Proteomes" id="UP000291289">
    <property type="component" value="Unassembled WGS sequence"/>
</dbReference>
<evidence type="ECO:0000313" key="1">
    <source>
        <dbReference type="EMBL" id="TCD54653.1"/>
    </source>
</evidence>
<evidence type="ECO:0000313" key="2">
    <source>
        <dbReference type="Proteomes" id="UP000291289"/>
    </source>
</evidence>
<comment type="caution">
    <text evidence="1">The sequence shown here is derived from an EMBL/GenBank/DDBJ whole genome shotgun (WGS) entry which is preliminary data.</text>
</comment>
<protein>
    <submittedName>
        <fullName evidence="1">Uncharacterized protein</fullName>
    </submittedName>
</protein>
<accession>A0A4R0QQQ3</accession>
<proteinExistence type="predicted"/>